<dbReference type="Pfam" id="PF06048">
    <property type="entry name" value="DUF927"/>
    <property type="match status" value="1"/>
</dbReference>
<dbReference type="GO" id="GO:0003677">
    <property type="term" value="F:DNA binding"/>
    <property type="evidence" value="ECO:0007669"/>
    <property type="project" value="InterPro"/>
</dbReference>
<name>A0A562J2E6_9GAMM</name>
<evidence type="ECO:0000313" key="4">
    <source>
        <dbReference type="Proteomes" id="UP000319627"/>
    </source>
</evidence>
<evidence type="ECO:0000313" key="3">
    <source>
        <dbReference type="EMBL" id="TWH77293.1"/>
    </source>
</evidence>
<dbReference type="RefSeq" id="WP_144569970.1">
    <property type="nucleotide sequence ID" value="NZ_VLKG01000001.1"/>
</dbReference>
<feature type="domain" description="DUF927" evidence="2">
    <location>
        <begin position="366"/>
        <end position="638"/>
    </location>
</feature>
<sequence length="934" mass="102017">MKRPSFAEVKAASLRAIDSVLPHWLPEGKWVDAGHEYSAPNPTRSDKKAGSFKINRHTGHWSDFATGDKGGDLIDLVAYVERCSVEEACTRLAEFLSLSTAPAPAPQKPAPQNTWQPITPIPDEVMSYCPSKHPKHGAPSKLWIYRNTQGQPLMVLYRFDLAEAKVFAPLTWCQSIGTERHQWQWKGLPEPRPLLNLDRIAQQPDAVIVLCEGEKAADAAQELFPHAVATCWLNGSKSWAKADFSPLQGREVWLWPDNDASGQSCMGQITLQLEPLGAKVRQIAMAPFEHDSPWPEGADAADALAQGWTAERLSTLAQSGALFQATPSPAQPKPKPTANPTTKACPPKAKAPRAKKPESLPGGFRVTHEGVFRLNEEGEPIPVCSKLDILARTRDHKGGNWGVLVEFDDPDGTRKRLNIPASAMAGEFGKEVVVPLVNMGLRLAPTRTGRNARNDLQGYLQSYDSAERARLVTRLGWHEQAYLVPDQIFGQTREHLHFYEAGSALPPFEQAGSLEDWQQQVGALCIGNNRLAFAVSLAFAGPLLHLIGAESGGFHFYGNSSTGKSTAGRVACSVYGPPAFEKSWRSTDNALESIAAAHSDGLLVLDEIGQCDPRIIGETVYMLGNGIGKARANDRGQSGKPTQEWRLLFLSSGEKTLAQHMAEASRELKAGMEVRLLAIPAEAQKGHGLFDTLHGFTEGAALADALKARVARYYGTPLIAYLSALCDPLKMLAYQSILKETVEQFVHRNLPAHASGQAKRAAARFGLVYAAGELATGLGITGWPHGTALQAAQVCFGAWLADRGGAGNQEEEAILSRLRLVIERHGESRFTRWEQEIPKVDDHAPRTIDRLGFRRTQEDGLGSDRHTHVTYYFLPTAWKDEVFKGMNLKEVNRALVERGILEPSTDGKAAHSIRLPGMPKVRAYVVNAGALMGS</sequence>
<dbReference type="SUPFAM" id="SSF57783">
    <property type="entry name" value="Zinc beta-ribbon"/>
    <property type="match status" value="1"/>
</dbReference>
<dbReference type="GO" id="GO:0006260">
    <property type="term" value="P:DNA replication"/>
    <property type="evidence" value="ECO:0007669"/>
    <property type="project" value="InterPro"/>
</dbReference>
<feature type="region of interest" description="Disordered" evidence="1">
    <location>
        <begin position="324"/>
        <end position="363"/>
    </location>
</feature>
<comment type="caution">
    <text evidence="3">The sequence shown here is derived from an EMBL/GenBank/DDBJ whole genome shotgun (WGS) entry which is preliminary data.</text>
</comment>
<dbReference type="InterPro" id="IPR009270">
    <property type="entry name" value="DUF927"/>
</dbReference>
<proteinExistence type="predicted"/>
<dbReference type="AlphaFoldDB" id="A0A562J2E6"/>
<dbReference type="GO" id="GO:0008270">
    <property type="term" value="F:zinc ion binding"/>
    <property type="evidence" value="ECO:0007669"/>
    <property type="project" value="InterPro"/>
</dbReference>
<feature type="compositionally biased region" description="Low complexity" evidence="1">
    <location>
        <begin position="338"/>
        <end position="348"/>
    </location>
</feature>
<protein>
    <submittedName>
        <fullName evidence="3">Uncharacterized protein (DUF927 family)</fullName>
    </submittedName>
</protein>
<accession>A0A562J2E6</accession>
<dbReference type="EMBL" id="VLKG01000001">
    <property type="protein sequence ID" value="TWH77293.1"/>
    <property type="molecule type" value="Genomic_DNA"/>
</dbReference>
<dbReference type="InterPro" id="IPR034154">
    <property type="entry name" value="TOPRIM_DnaG/twinkle"/>
</dbReference>
<evidence type="ECO:0000256" key="1">
    <source>
        <dbReference type="SAM" id="MobiDB-lite"/>
    </source>
</evidence>
<gene>
    <name evidence="3" type="ORF">LX59_00201</name>
</gene>
<dbReference type="CDD" id="cd01029">
    <property type="entry name" value="TOPRIM_primases"/>
    <property type="match status" value="1"/>
</dbReference>
<reference evidence="3 4" key="1">
    <citation type="submission" date="2019-07" db="EMBL/GenBank/DDBJ databases">
        <title>Genomic Encyclopedia of Type Strains, Phase I: the one thousand microbial genomes (KMG-I) project.</title>
        <authorList>
            <person name="Kyrpides N."/>
        </authorList>
    </citation>
    <scope>NUCLEOTIDE SEQUENCE [LARGE SCALE GENOMIC DNA]</scope>
    <source>
        <strain evidence="3 4">DSM 375</strain>
    </source>
</reference>
<dbReference type="Gene3D" id="3.90.580.10">
    <property type="entry name" value="Zinc finger, CHC2-type domain"/>
    <property type="match status" value="1"/>
</dbReference>
<organism evidence="3 4">
    <name type="scientific">Azomonas agilis</name>
    <dbReference type="NCBI Taxonomy" id="116849"/>
    <lineage>
        <taxon>Bacteria</taxon>
        <taxon>Pseudomonadati</taxon>
        <taxon>Pseudomonadota</taxon>
        <taxon>Gammaproteobacteria</taxon>
        <taxon>Pseudomonadales</taxon>
        <taxon>Pseudomonadaceae</taxon>
        <taxon>Azomonas</taxon>
    </lineage>
</organism>
<evidence type="ECO:0000259" key="2">
    <source>
        <dbReference type="Pfam" id="PF06048"/>
    </source>
</evidence>
<dbReference type="InterPro" id="IPR036977">
    <property type="entry name" value="DNA_primase_Znf_CHC2"/>
</dbReference>
<dbReference type="OrthoDB" id="784829at2"/>
<keyword evidence="4" id="KW-1185">Reference proteome</keyword>
<dbReference type="Proteomes" id="UP000319627">
    <property type="component" value="Unassembled WGS sequence"/>
</dbReference>